<dbReference type="Proteomes" id="UP000653411">
    <property type="component" value="Unassembled WGS sequence"/>
</dbReference>
<sequence>MRADGAGRGTAHQATTPTAALTYGAYLRLPQLLGQQVPRTAAYDEQLFITVHQVHELWFKQLLVELTDARDRMLAGDSATAVRRLRRCREIERALLSALELLDTMAPHDFQAFRGALGSASGAQSAQFHEVEAVSAGRGRTRAMGWLTDAERARLDRRLLEPTLWDGFLAVLTGIPRAGRAAALRGEGPYGELAHALLGHDEGWALWRDRHVLVVERQIGGGRGTAGSSGAAYLRVRSAERFFPELWEARGAVL</sequence>
<reference evidence="1" key="2">
    <citation type="submission" date="2020-09" db="EMBL/GenBank/DDBJ databases">
        <authorList>
            <person name="Sun Q."/>
            <person name="Zhou Y."/>
        </authorList>
    </citation>
    <scope>NUCLEOTIDE SEQUENCE</scope>
    <source>
        <strain evidence="1">CGMCC 4.7110</strain>
    </source>
</reference>
<evidence type="ECO:0000313" key="1">
    <source>
        <dbReference type="EMBL" id="GGN04150.1"/>
    </source>
</evidence>
<proteinExistence type="predicted"/>
<protein>
    <submittedName>
        <fullName evidence="1">Tryptophan 2,3-dioxygenase</fullName>
    </submittedName>
</protein>
<dbReference type="EMBL" id="BMML01000005">
    <property type="protein sequence ID" value="GGN04150.1"/>
    <property type="molecule type" value="Genomic_DNA"/>
</dbReference>
<dbReference type="AlphaFoldDB" id="A0A918CQD4"/>
<dbReference type="GO" id="GO:0020037">
    <property type="term" value="F:heme binding"/>
    <property type="evidence" value="ECO:0007669"/>
    <property type="project" value="InterPro"/>
</dbReference>
<organism evidence="1 2">
    <name type="scientific">Streptomyces fuscichromogenes</name>
    <dbReference type="NCBI Taxonomy" id="1324013"/>
    <lineage>
        <taxon>Bacteria</taxon>
        <taxon>Bacillati</taxon>
        <taxon>Actinomycetota</taxon>
        <taxon>Actinomycetes</taxon>
        <taxon>Kitasatosporales</taxon>
        <taxon>Streptomycetaceae</taxon>
        <taxon>Streptomyces</taxon>
    </lineage>
</organism>
<reference evidence="1" key="1">
    <citation type="journal article" date="2014" name="Int. J. Syst. Evol. Microbiol.">
        <title>Complete genome sequence of Corynebacterium casei LMG S-19264T (=DSM 44701T), isolated from a smear-ripened cheese.</title>
        <authorList>
            <consortium name="US DOE Joint Genome Institute (JGI-PGF)"/>
            <person name="Walter F."/>
            <person name="Albersmeier A."/>
            <person name="Kalinowski J."/>
            <person name="Ruckert C."/>
        </authorList>
    </citation>
    <scope>NUCLEOTIDE SEQUENCE</scope>
    <source>
        <strain evidence="1">CGMCC 4.7110</strain>
    </source>
</reference>
<dbReference type="GO" id="GO:0046872">
    <property type="term" value="F:metal ion binding"/>
    <property type="evidence" value="ECO:0007669"/>
    <property type="project" value="InterPro"/>
</dbReference>
<dbReference type="GO" id="GO:0019442">
    <property type="term" value="P:L-tryptophan catabolic process to acetyl-CoA"/>
    <property type="evidence" value="ECO:0007669"/>
    <property type="project" value="TreeGrafter"/>
</dbReference>
<dbReference type="SUPFAM" id="SSF140959">
    <property type="entry name" value="Indolic compounds 2,3-dioxygenase-like"/>
    <property type="match status" value="1"/>
</dbReference>
<evidence type="ECO:0000313" key="2">
    <source>
        <dbReference type="Proteomes" id="UP000653411"/>
    </source>
</evidence>
<gene>
    <name evidence="1" type="primary">kynA</name>
    <name evidence="1" type="ORF">GCM10011578_027260</name>
</gene>
<keyword evidence="2" id="KW-1185">Reference proteome</keyword>
<dbReference type="Gene3D" id="1.20.58.480">
    <property type="match status" value="1"/>
</dbReference>
<dbReference type="Pfam" id="PF03301">
    <property type="entry name" value="Trp_dioxygenase"/>
    <property type="match status" value="2"/>
</dbReference>
<dbReference type="InterPro" id="IPR004981">
    <property type="entry name" value="Trp_2_3_dOase"/>
</dbReference>
<dbReference type="PANTHER" id="PTHR10138">
    <property type="entry name" value="TRYPTOPHAN 2,3-DIOXYGENASE"/>
    <property type="match status" value="1"/>
</dbReference>
<dbReference type="InterPro" id="IPR037217">
    <property type="entry name" value="Trp/Indoleamine_2_3_dOase-like"/>
</dbReference>
<dbReference type="GO" id="GO:0019441">
    <property type="term" value="P:L-tryptophan catabolic process to kynurenine"/>
    <property type="evidence" value="ECO:0007669"/>
    <property type="project" value="InterPro"/>
</dbReference>
<dbReference type="RefSeq" id="WP_189262923.1">
    <property type="nucleotide sequence ID" value="NZ_BMML01000005.1"/>
</dbReference>
<dbReference type="PANTHER" id="PTHR10138:SF0">
    <property type="entry name" value="TRYPTOPHAN 2,3-DIOXYGENASE"/>
    <property type="match status" value="1"/>
</dbReference>
<accession>A0A918CQD4</accession>
<comment type="caution">
    <text evidence="1">The sequence shown here is derived from an EMBL/GenBank/DDBJ whole genome shotgun (WGS) entry which is preliminary data.</text>
</comment>
<dbReference type="GO" id="GO:0004833">
    <property type="term" value="F:L-tryptophan 2,3-dioxygenase activity"/>
    <property type="evidence" value="ECO:0007669"/>
    <property type="project" value="InterPro"/>
</dbReference>
<name>A0A918CQD4_9ACTN</name>